<evidence type="ECO:0000256" key="4">
    <source>
        <dbReference type="ARBA" id="ARBA00022723"/>
    </source>
</evidence>
<dbReference type="InterPro" id="IPR015943">
    <property type="entry name" value="WD40/YVTN_repeat-like_dom_sf"/>
</dbReference>
<comment type="subcellular location">
    <subcellularLocation>
        <location evidence="1">Fimbrium</location>
    </subcellularLocation>
</comment>
<dbReference type="SUPFAM" id="SSF50998">
    <property type="entry name" value="Quinoprotein alcohol dehydrogenase-like"/>
    <property type="match status" value="1"/>
</dbReference>
<dbReference type="AlphaFoldDB" id="A0A4R5TYN5"/>
<dbReference type="InterPro" id="IPR011047">
    <property type="entry name" value="Quinoprotein_ADH-like_sf"/>
</dbReference>
<keyword evidence="5" id="KW-0106">Calcium</keyword>
<proteinExistence type="inferred from homology"/>
<dbReference type="OrthoDB" id="7156875at2"/>
<reference evidence="8 9" key="1">
    <citation type="submission" date="2019-03" db="EMBL/GenBank/DDBJ databases">
        <title>Luteimonas zhaokaii sp.nov., isolated from the rectal contents of Plateau pika in Yushu, Qinghai Province, China.</title>
        <authorList>
            <person name="Zhang G."/>
        </authorList>
    </citation>
    <scope>NUCLEOTIDE SEQUENCE [LARGE SCALE GENOMIC DNA]</scope>
    <source>
        <strain evidence="8 9">B9</strain>
    </source>
</reference>
<evidence type="ECO:0000256" key="5">
    <source>
        <dbReference type="ARBA" id="ARBA00022837"/>
    </source>
</evidence>
<protein>
    <submittedName>
        <fullName evidence="8">Adhesin</fullName>
    </submittedName>
</protein>
<dbReference type="Proteomes" id="UP000294796">
    <property type="component" value="Unassembled WGS sequence"/>
</dbReference>
<dbReference type="EMBL" id="SMTF01000003">
    <property type="protein sequence ID" value="TDK26338.1"/>
    <property type="molecule type" value="Genomic_DNA"/>
</dbReference>
<dbReference type="Pfam" id="PF05567">
    <property type="entry name" value="T4P_PilY1"/>
    <property type="match status" value="1"/>
</dbReference>
<evidence type="ECO:0000256" key="6">
    <source>
        <dbReference type="ARBA" id="ARBA00023263"/>
    </source>
</evidence>
<organism evidence="8 9">
    <name type="scientific">Luteimonas aestuarii</name>
    <dbReference type="NCBI Taxonomy" id="453837"/>
    <lineage>
        <taxon>Bacteria</taxon>
        <taxon>Pseudomonadati</taxon>
        <taxon>Pseudomonadota</taxon>
        <taxon>Gammaproteobacteria</taxon>
        <taxon>Lysobacterales</taxon>
        <taxon>Lysobacteraceae</taxon>
        <taxon>Luteimonas</taxon>
    </lineage>
</organism>
<accession>A0A4R5TYN5</accession>
<comment type="caution">
    <text evidence="8">The sequence shown here is derived from an EMBL/GenBank/DDBJ whole genome shotgun (WGS) entry which is preliminary data.</text>
</comment>
<comment type="similarity">
    <text evidence="2">Belongs to the PilY1 family.</text>
</comment>
<keyword evidence="9" id="KW-1185">Reference proteome</keyword>
<dbReference type="GO" id="GO:0009289">
    <property type="term" value="C:pilus"/>
    <property type="evidence" value="ECO:0007669"/>
    <property type="project" value="UniProtKB-SubCell"/>
</dbReference>
<keyword evidence="3" id="KW-1029">Fimbrium biogenesis</keyword>
<evidence type="ECO:0000313" key="8">
    <source>
        <dbReference type="EMBL" id="TDK26338.1"/>
    </source>
</evidence>
<dbReference type="InterPro" id="IPR008707">
    <property type="entry name" value="B-propeller_PilY1"/>
</dbReference>
<evidence type="ECO:0000256" key="1">
    <source>
        <dbReference type="ARBA" id="ARBA00004561"/>
    </source>
</evidence>
<keyword evidence="6" id="KW-0281">Fimbrium</keyword>
<evidence type="ECO:0000256" key="2">
    <source>
        <dbReference type="ARBA" id="ARBA00008387"/>
    </source>
</evidence>
<evidence type="ECO:0000256" key="3">
    <source>
        <dbReference type="ARBA" id="ARBA00022558"/>
    </source>
</evidence>
<name>A0A4R5TYN5_9GAMM</name>
<dbReference type="GO" id="GO:0046872">
    <property type="term" value="F:metal ion binding"/>
    <property type="evidence" value="ECO:0007669"/>
    <property type="project" value="UniProtKB-KW"/>
</dbReference>
<evidence type="ECO:0000259" key="7">
    <source>
        <dbReference type="Pfam" id="PF05567"/>
    </source>
</evidence>
<gene>
    <name evidence="8" type="ORF">E2F46_07065</name>
</gene>
<keyword evidence="4" id="KW-0479">Metal-binding</keyword>
<sequence>MSQPDGNLRNRVHLLGDIVGSSPAFVQDTNTIYVGANDGMLHAINAANGNELFTFIPGIINWADLGNLSRPDYAHRYFVDGPILVTSRQQTPGRNLLVGALGKGGKGLFSLDVSTPSTFGTGNFKWERANTPGNHMGLVQGRPILARVQSGVNAVVLGNGVNSTNHRAVLIVLDLETGAVIREIDTGAGTPAMPNGLSAPAGVFGSDGRTLSYVYAGDMLGNVWKFDLTSSSPSSWSATKLFEARDAANNPQPISGAITLATHPLTNQRWLFFGTGRYLTAGDVIDTSVQGMYGFMEDTTTLGRADLTQRTVTVTGEFSNGFPVRAFQSSAALPDGSKGWFIDLPASGERIIQDAQVVSTFLITASMIPTGDACESDGSGYVNALNAFTGTSAGGSYFDLNRDGDTSDSVVSGLPVGSVNLGVGMPTLPNLLRGMLVVGGSGGADVGSPLTLAPRWERASWREIRGD</sequence>
<dbReference type="Gene3D" id="2.130.10.10">
    <property type="entry name" value="YVTN repeat-like/Quinoprotein amine dehydrogenase"/>
    <property type="match status" value="1"/>
</dbReference>
<feature type="domain" description="PilY1 beta-propeller" evidence="7">
    <location>
        <begin position="29"/>
        <end position="313"/>
    </location>
</feature>
<evidence type="ECO:0000313" key="9">
    <source>
        <dbReference type="Proteomes" id="UP000294796"/>
    </source>
</evidence>